<dbReference type="Gene3D" id="3.40.50.1820">
    <property type="entry name" value="alpha/beta hydrolase"/>
    <property type="match status" value="1"/>
</dbReference>
<gene>
    <name evidence="3" type="ORF">ACI43T_03400</name>
</gene>
<organism evidence="3 4">
    <name type="scientific">Neisseria oralis</name>
    <dbReference type="NCBI Taxonomy" id="1107316"/>
    <lineage>
        <taxon>Bacteria</taxon>
        <taxon>Pseudomonadati</taxon>
        <taxon>Pseudomonadota</taxon>
        <taxon>Betaproteobacteria</taxon>
        <taxon>Neisseriales</taxon>
        <taxon>Neisseriaceae</taxon>
        <taxon>Neisseria</taxon>
    </lineage>
</organism>
<keyword evidence="4" id="KW-1185">Reference proteome</keyword>
<reference evidence="3 4" key="1">
    <citation type="submission" date="2024-11" db="EMBL/GenBank/DDBJ databases">
        <authorList>
            <person name="Mikucki A.G."/>
            <person name="Kahler C.M."/>
        </authorList>
    </citation>
    <scope>NUCLEOTIDE SEQUENCE [LARGE SCALE GENOMIC DNA]</scope>
    <source>
        <strain evidence="3 4">EXNM717</strain>
    </source>
</reference>
<protein>
    <submittedName>
        <fullName evidence="3">DUF6792 domain-containing protein</fullName>
    </submittedName>
</protein>
<sequence>MSNITRQQQADLAADAYNTRPVTKPNDKPIFIEGNYYKVLAVHNNRSTGYQGTVYQDVRTNEIIVAHRGTESPTTDWFDAYTDWNMVAKSTNHQAADSEKLTRIAIEKAEEFHRKNPELPKPAITHVGHSLGGAHVEIQAYRFGHEGATFNGYGAVGMHGVRKGGGDVTNYVKAADVVSAANAHYGKVVVLATEGDLGPLRKYGYNNQQNTMAIQAVRAAAASVGSAHSSLNFVGKDSILSDRNYDRARRLADENKFMIQDYRGDVETSKNVIAAAKFATSNPIEKIEILRNRLEKYDREQERIKEIINSVPPPKSLFDSRMLHLMQNDGTRPDAGKEAYTDAGKPDITRPLAKNASLEEYNDYAFAALLSDDDDKMHAALDSLLTSDIGRSTQQEAAALYERQEWEEIARLEQMQHDAPVMRMTRS</sequence>
<evidence type="ECO:0000313" key="3">
    <source>
        <dbReference type="EMBL" id="MFK7641543.1"/>
    </source>
</evidence>
<evidence type="ECO:0000313" key="4">
    <source>
        <dbReference type="Proteomes" id="UP001621964"/>
    </source>
</evidence>
<dbReference type="InterPro" id="IPR029058">
    <property type="entry name" value="AB_hydrolase_fold"/>
</dbReference>
<dbReference type="Proteomes" id="UP001621964">
    <property type="component" value="Unassembled WGS sequence"/>
</dbReference>
<evidence type="ECO:0000259" key="2">
    <source>
        <dbReference type="Pfam" id="PF20591"/>
    </source>
</evidence>
<dbReference type="Pfam" id="PF20591">
    <property type="entry name" value="DUF6792"/>
    <property type="match status" value="1"/>
</dbReference>
<dbReference type="EMBL" id="JBJGEB010000002">
    <property type="protein sequence ID" value="MFK7641543.1"/>
    <property type="molecule type" value="Genomic_DNA"/>
</dbReference>
<dbReference type="InterPro" id="IPR046742">
    <property type="entry name" value="DUF6792"/>
</dbReference>
<feature type="region of interest" description="Disordered" evidence="1">
    <location>
        <begin position="1"/>
        <end position="25"/>
    </location>
</feature>
<evidence type="ECO:0000256" key="1">
    <source>
        <dbReference type="SAM" id="MobiDB-lite"/>
    </source>
</evidence>
<accession>A0ABW8Q324</accession>
<comment type="caution">
    <text evidence="3">The sequence shown here is derived from an EMBL/GenBank/DDBJ whole genome shotgun (WGS) entry which is preliminary data.</text>
</comment>
<name>A0ABW8Q324_9NEIS</name>
<dbReference type="SUPFAM" id="SSF53474">
    <property type="entry name" value="alpha/beta-Hydrolases"/>
    <property type="match status" value="1"/>
</dbReference>
<feature type="compositionally biased region" description="Polar residues" evidence="1">
    <location>
        <begin position="1"/>
        <end position="10"/>
    </location>
</feature>
<proteinExistence type="predicted"/>
<dbReference type="RefSeq" id="WP_405385536.1">
    <property type="nucleotide sequence ID" value="NZ_JBJGEB010000002.1"/>
</dbReference>
<feature type="domain" description="DUF6792" evidence="2">
    <location>
        <begin position="43"/>
        <end position="137"/>
    </location>
</feature>